<sequence>MEKDFEHDKPENWKWGIFYFNRNDSRFIIRKRIEVLGWTLNFAHPISYIILGLIFAFVAYRLYQKNI</sequence>
<dbReference type="Pfam" id="PF19124">
    <property type="entry name" value="DUF5808"/>
    <property type="match status" value="1"/>
</dbReference>
<evidence type="ECO:0000256" key="1">
    <source>
        <dbReference type="SAM" id="Phobius"/>
    </source>
</evidence>
<accession>A0ABP7NL83</accession>
<reference evidence="4" key="1">
    <citation type="journal article" date="2019" name="Int. J. Syst. Evol. Microbiol.">
        <title>The Global Catalogue of Microorganisms (GCM) 10K type strain sequencing project: providing services to taxonomists for standard genome sequencing and annotation.</title>
        <authorList>
            <consortium name="The Broad Institute Genomics Platform"/>
            <consortium name="The Broad Institute Genome Sequencing Center for Infectious Disease"/>
            <person name="Wu L."/>
            <person name="Ma J."/>
        </authorList>
    </citation>
    <scope>NUCLEOTIDE SEQUENCE [LARGE SCALE GENOMIC DNA]</scope>
    <source>
        <strain evidence="4">JCM 17338</strain>
    </source>
</reference>
<gene>
    <name evidence="3" type="ORF">GCM10022246_00360</name>
</gene>
<keyword evidence="1" id="KW-0812">Transmembrane</keyword>
<keyword evidence="1" id="KW-0472">Membrane</keyword>
<organism evidence="3 4">
    <name type="scientific">Pedobacter ginsengiterrae</name>
    <dbReference type="NCBI Taxonomy" id="871696"/>
    <lineage>
        <taxon>Bacteria</taxon>
        <taxon>Pseudomonadati</taxon>
        <taxon>Bacteroidota</taxon>
        <taxon>Sphingobacteriia</taxon>
        <taxon>Sphingobacteriales</taxon>
        <taxon>Sphingobacteriaceae</taxon>
        <taxon>Pedobacter</taxon>
    </lineage>
</organism>
<protein>
    <recommendedName>
        <fullName evidence="2">DUF5808 domain-containing protein</fullName>
    </recommendedName>
</protein>
<proteinExistence type="predicted"/>
<keyword evidence="4" id="KW-1185">Reference proteome</keyword>
<evidence type="ECO:0000313" key="4">
    <source>
        <dbReference type="Proteomes" id="UP001501081"/>
    </source>
</evidence>
<dbReference type="EMBL" id="BAABAK010000001">
    <property type="protein sequence ID" value="GAA3949653.1"/>
    <property type="molecule type" value="Genomic_DNA"/>
</dbReference>
<evidence type="ECO:0000259" key="2">
    <source>
        <dbReference type="Pfam" id="PF19124"/>
    </source>
</evidence>
<evidence type="ECO:0000313" key="3">
    <source>
        <dbReference type="EMBL" id="GAA3949653.1"/>
    </source>
</evidence>
<feature type="domain" description="DUF5808" evidence="2">
    <location>
        <begin position="22"/>
        <end position="48"/>
    </location>
</feature>
<dbReference type="InterPro" id="IPR043831">
    <property type="entry name" value="DUF5808"/>
</dbReference>
<dbReference type="Proteomes" id="UP001501081">
    <property type="component" value="Unassembled WGS sequence"/>
</dbReference>
<feature type="transmembrane region" description="Helical" evidence="1">
    <location>
        <begin position="46"/>
        <end position="63"/>
    </location>
</feature>
<name>A0ABP7NL83_9SPHI</name>
<dbReference type="RefSeq" id="WP_344764009.1">
    <property type="nucleotide sequence ID" value="NZ_BAABAK010000001.1"/>
</dbReference>
<comment type="caution">
    <text evidence="3">The sequence shown here is derived from an EMBL/GenBank/DDBJ whole genome shotgun (WGS) entry which is preliminary data.</text>
</comment>
<keyword evidence="1" id="KW-1133">Transmembrane helix</keyword>